<dbReference type="GO" id="GO:0019901">
    <property type="term" value="F:protein kinase binding"/>
    <property type="evidence" value="ECO:0007669"/>
    <property type="project" value="InterPro"/>
</dbReference>
<dbReference type="EMBL" id="MCFK01004643">
    <property type="protein sequence ID" value="RKF60935.1"/>
    <property type="molecule type" value="Genomic_DNA"/>
</dbReference>
<dbReference type="GO" id="GO:0005634">
    <property type="term" value="C:nucleus"/>
    <property type="evidence" value="ECO:0007669"/>
    <property type="project" value="TreeGrafter"/>
</dbReference>
<dbReference type="SUPFAM" id="SSF47954">
    <property type="entry name" value="Cyclin-like"/>
    <property type="match status" value="1"/>
</dbReference>
<keyword evidence="2" id="KW-1185">Reference proteome</keyword>
<comment type="caution">
    <text evidence="1">The sequence shown here is derived from an EMBL/GenBank/DDBJ whole genome shotgun (WGS) entry which is preliminary data.</text>
</comment>
<organism evidence="1 2">
    <name type="scientific">Erysiphe neolycopersici</name>
    <dbReference type="NCBI Taxonomy" id="212602"/>
    <lineage>
        <taxon>Eukaryota</taxon>
        <taxon>Fungi</taxon>
        <taxon>Dikarya</taxon>
        <taxon>Ascomycota</taxon>
        <taxon>Pezizomycotina</taxon>
        <taxon>Leotiomycetes</taxon>
        <taxon>Erysiphales</taxon>
        <taxon>Erysiphaceae</taxon>
        <taxon>Erysiphe</taxon>
    </lineage>
</organism>
<dbReference type="PANTHER" id="PTHR15615:SF32">
    <property type="entry name" value="PROTEIN KINASE COMPLEX COMPONENT, PUTATIVE (AFU_ORTHOLOGUE AFUA_2G07660)-RELATED"/>
    <property type="match status" value="1"/>
</dbReference>
<proteinExistence type="predicted"/>
<evidence type="ECO:0000313" key="1">
    <source>
        <dbReference type="EMBL" id="RKF60935.1"/>
    </source>
</evidence>
<dbReference type="Pfam" id="PF08613">
    <property type="entry name" value="Cyclin"/>
    <property type="match status" value="1"/>
</dbReference>
<accession>A0A420HU20</accession>
<dbReference type="OrthoDB" id="5304883at2759"/>
<sequence>MDTQIGLRSRPSHSFAKDDEFNIHSVTALKLLCAGIEALVKLSESVAPVSSLLSNNPSNMLGLEVETESVVRINSKNKVTGINTQQTISISGVESDSTHEKTNKNISNNLSITEPYVVIRENTESSNAQCNAIIRKFYSKSLPSINLVDYLMRIHKFCPMPTAVYLATSSYIHKLATEEKTISVTRRNCHRLVLAGLRVTMKAFEDHVYSHSRFSKVGGVTPGELARLEINFCFLINFDFITNGEALLRHAMDLKTISSLQGSVNFNPGILSKLRDRSSFGAKEVTADA</sequence>
<gene>
    <name evidence="1" type="ORF">OnM2_046015</name>
</gene>
<name>A0A420HU20_9PEZI</name>
<dbReference type="GO" id="GO:0016538">
    <property type="term" value="F:cyclin-dependent protein serine/threonine kinase regulator activity"/>
    <property type="evidence" value="ECO:0007669"/>
    <property type="project" value="TreeGrafter"/>
</dbReference>
<dbReference type="PANTHER" id="PTHR15615">
    <property type="match status" value="1"/>
</dbReference>
<protein>
    <submittedName>
        <fullName evidence="1">Cyclin-U2-1</fullName>
    </submittedName>
</protein>
<evidence type="ECO:0000313" key="2">
    <source>
        <dbReference type="Proteomes" id="UP000286134"/>
    </source>
</evidence>
<dbReference type="STRING" id="212602.A0A420HU20"/>
<dbReference type="AlphaFoldDB" id="A0A420HU20"/>
<dbReference type="InterPro" id="IPR036915">
    <property type="entry name" value="Cyclin-like_sf"/>
</dbReference>
<dbReference type="InterPro" id="IPR013922">
    <property type="entry name" value="Cyclin_PHO80-like"/>
</dbReference>
<dbReference type="CDD" id="cd20558">
    <property type="entry name" value="CYCLIN_ScPCL7-like"/>
    <property type="match status" value="1"/>
</dbReference>
<reference evidence="1 2" key="1">
    <citation type="journal article" date="2018" name="BMC Genomics">
        <title>Comparative genome analyses reveal sequence features reflecting distinct modes of host-adaptation between dicot and monocot powdery mildew.</title>
        <authorList>
            <person name="Wu Y."/>
            <person name="Ma X."/>
            <person name="Pan Z."/>
            <person name="Kale S.D."/>
            <person name="Song Y."/>
            <person name="King H."/>
            <person name="Zhang Q."/>
            <person name="Presley C."/>
            <person name="Deng X."/>
            <person name="Wei C.I."/>
            <person name="Xiao S."/>
        </authorList>
    </citation>
    <scope>NUCLEOTIDE SEQUENCE [LARGE SCALE GENOMIC DNA]</scope>
    <source>
        <strain evidence="1">UMSG2</strain>
    </source>
</reference>
<dbReference type="GO" id="GO:0000307">
    <property type="term" value="C:cyclin-dependent protein kinase holoenzyme complex"/>
    <property type="evidence" value="ECO:0007669"/>
    <property type="project" value="TreeGrafter"/>
</dbReference>
<dbReference type="Proteomes" id="UP000286134">
    <property type="component" value="Unassembled WGS sequence"/>
</dbReference>
<dbReference type="Gene3D" id="1.10.472.10">
    <property type="entry name" value="Cyclin-like"/>
    <property type="match status" value="1"/>
</dbReference>